<evidence type="ECO:0000313" key="3">
    <source>
        <dbReference type="WBParaSite" id="SSLN_0000174401-mRNA-1"/>
    </source>
</evidence>
<dbReference type="WBParaSite" id="SSLN_0000174401-mRNA-1">
    <property type="protein sequence ID" value="SSLN_0000174401-mRNA-1"/>
    <property type="gene ID" value="SSLN_0000174401"/>
</dbReference>
<reference evidence="1 2" key="2">
    <citation type="submission" date="2018-11" db="EMBL/GenBank/DDBJ databases">
        <authorList>
            <consortium name="Pathogen Informatics"/>
        </authorList>
    </citation>
    <scope>NUCLEOTIDE SEQUENCE [LARGE SCALE GENOMIC DNA]</scope>
    <source>
        <strain evidence="1 2">NST_G2</strain>
    </source>
</reference>
<evidence type="ECO:0000313" key="2">
    <source>
        <dbReference type="Proteomes" id="UP000275846"/>
    </source>
</evidence>
<dbReference type="EMBL" id="UYSU01005331">
    <property type="protein sequence ID" value="VDL88065.1"/>
    <property type="molecule type" value="Genomic_DNA"/>
</dbReference>
<dbReference type="InterPro" id="IPR051320">
    <property type="entry name" value="Viral_Replic_Matur_Polypro"/>
</dbReference>
<dbReference type="FunFam" id="3.30.70.270:FF:000020">
    <property type="entry name" value="Transposon Tf2-6 polyprotein-like Protein"/>
    <property type="match status" value="1"/>
</dbReference>
<dbReference type="InterPro" id="IPR043128">
    <property type="entry name" value="Rev_trsase/Diguanyl_cyclase"/>
</dbReference>
<evidence type="ECO:0000313" key="1">
    <source>
        <dbReference type="EMBL" id="VDL88065.1"/>
    </source>
</evidence>
<reference evidence="3" key="1">
    <citation type="submission" date="2016-06" db="UniProtKB">
        <authorList>
            <consortium name="WormBaseParasite"/>
        </authorList>
    </citation>
    <scope>IDENTIFICATION</scope>
</reference>
<sequence length="160" mass="17565">MPSKEDAIREFPPPTSKQPLQRFLGMVNFNRQFLPNCAGLMLPLTNMMNCPKGNFELTGEALTAFEKVTVFLANATFLTHPAPEAQMINFVPMAAEKRRVGCPGDESVSGLQLADVPCTTGTGTILSDVSTPFHRHFVPTMMRRAVFHTLHGLSHPGIRA</sequence>
<organism evidence="3">
    <name type="scientific">Schistocephalus solidus</name>
    <name type="common">Tapeworm</name>
    <dbReference type="NCBI Taxonomy" id="70667"/>
    <lineage>
        <taxon>Eukaryota</taxon>
        <taxon>Metazoa</taxon>
        <taxon>Spiralia</taxon>
        <taxon>Lophotrochozoa</taxon>
        <taxon>Platyhelminthes</taxon>
        <taxon>Cestoda</taxon>
        <taxon>Eucestoda</taxon>
        <taxon>Diphyllobothriidea</taxon>
        <taxon>Diphyllobothriidae</taxon>
        <taxon>Schistocephalus</taxon>
    </lineage>
</organism>
<dbReference type="InterPro" id="IPR043502">
    <property type="entry name" value="DNA/RNA_pol_sf"/>
</dbReference>
<accession>A0A183SBT3</accession>
<dbReference type="PANTHER" id="PTHR33064">
    <property type="entry name" value="POL PROTEIN"/>
    <property type="match status" value="1"/>
</dbReference>
<proteinExistence type="predicted"/>
<name>A0A183SBT3_SCHSO</name>
<dbReference type="PANTHER" id="PTHR33064:SF37">
    <property type="entry name" value="RIBONUCLEASE H"/>
    <property type="match status" value="1"/>
</dbReference>
<dbReference type="OrthoDB" id="6250772at2759"/>
<dbReference type="AlphaFoldDB" id="A0A183SBT3"/>
<dbReference type="Gene3D" id="3.30.70.270">
    <property type="match status" value="1"/>
</dbReference>
<dbReference type="SUPFAM" id="SSF56672">
    <property type="entry name" value="DNA/RNA polymerases"/>
    <property type="match status" value="1"/>
</dbReference>
<dbReference type="Proteomes" id="UP000275846">
    <property type="component" value="Unassembled WGS sequence"/>
</dbReference>
<keyword evidence="2" id="KW-1185">Reference proteome</keyword>
<gene>
    <name evidence="1" type="ORF">SSLN_LOCUS1680</name>
</gene>
<protein>
    <submittedName>
        <fullName evidence="3">Poly(ADP-ribose) glycohydrolase</fullName>
    </submittedName>
</protein>